<evidence type="ECO:0000313" key="2">
    <source>
        <dbReference type="EMBL" id="SVC69994.1"/>
    </source>
</evidence>
<organism evidence="2">
    <name type="scientific">marine metagenome</name>
    <dbReference type="NCBI Taxonomy" id="408172"/>
    <lineage>
        <taxon>unclassified sequences</taxon>
        <taxon>metagenomes</taxon>
        <taxon>ecological metagenomes</taxon>
    </lineage>
</organism>
<reference evidence="2" key="1">
    <citation type="submission" date="2018-05" db="EMBL/GenBank/DDBJ databases">
        <authorList>
            <person name="Lanie J.A."/>
            <person name="Ng W.-L."/>
            <person name="Kazmierczak K.M."/>
            <person name="Andrzejewski T.M."/>
            <person name="Davidsen T.M."/>
            <person name="Wayne K.J."/>
            <person name="Tettelin H."/>
            <person name="Glass J.I."/>
            <person name="Rusch D."/>
            <person name="Podicherti R."/>
            <person name="Tsui H.-C.T."/>
            <person name="Winkler M.E."/>
        </authorList>
    </citation>
    <scope>NUCLEOTIDE SEQUENCE</scope>
</reference>
<name>A0A382P997_9ZZZZ</name>
<dbReference type="Pfam" id="PF05742">
    <property type="entry name" value="TANGO2"/>
    <property type="match status" value="1"/>
</dbReference>
<accession>A0A382P997</accession>
<dbReference type="AlphaFoldDB" id="A0A382P997"/>
<sequence>MVAGLLNRRQENFPPRPRSAGQRSRGLLCLEALAHDDFRGALASVEGQDLGRYQSFNLFLAGPERAVVIDNASASGPRLTELDAGLSVLTGLDVNDPRCPRLASAVPRFEEVAELLAGGADAEELRCATTTVLADHGADANPDEAGPFGRLCVHTEEFGTRSASLLLVDAGGRAELFHADGPPCRTPLAPL</sequence>
<evidence type="ECO:0000256" key="1">
    <source>
        <dbReference type="SAM" id="MobiDB-lite"/>
    </source>
</evidence>
<protein>
    <submittedName>
        <fullName evidence="2">Uncharacterized protein</fullName>
    </submittedName>
</protein>
<gene>
    <name evidence="2" type="ORF">METZ01_LOCUS322848</name>
</gene>
<feature type="region of interest" description="Disordered" evidence="1">
    <location>
        <begin position="1"/>
        <end position="22"/>
    </location>
</feature>
<proteinExistence type="predicted"/>
<dbReference type="EMBL" id="UINC01105787">
    <property type="protein sequence ID" value="SVC69994.1"/>
    <property type="molecule type" value="Genomic_DNA"/>
</dbReference>
<dbReference type="InterPro" id="IPR008551">
    <property type="entry name" value="TANGO2"/>
</dbReference>